<evidence type="ECO:0000313" key="2">
    <source>
        <dbReference type="EMBL" id="RNB76899.1"/>
    </source>
</evidence>
<dbReference type="SUPFAM" id="SSF52833">
    <property type="entry name" value="Thioredoxin-like"/>
    <property type="match status" value="1"/>
</dbReference>
<dbReference type="Gene3D" id="3.40.30.10">
    <property type="entry name" value="Glutaredoxin"/>
    <property type="match status" value="1"/>
</dbReference>
<proteinExistence type="predicted"/>
<dbReference type="InterPro" id="IPR036249">
    <property type="entry name" value="Thioredoxin-like_sf"/>
</dbReference>
<comment type="caution">
    <text evidence="2">The sequence shown here is derived from an EMBL/GenBank/DDBJ whole genome shotgun (WGS) entry which is preliminary data.</text>
</comment>
<dbReference type="Proteomes" id="UP000282028">
    <property type="component" value="Unassembled WGS sequence"/>
</dbReference>
<evidence type="ECO:0000259" key="1">
    <source>
        <dbReference type="Pfam" id="PF00085"/>
    </source>
</evidence>
<sequence length="157" mass="17819">MKKIIFLSVLVAALLIGAIVYSDISNREIAAGNPYGKSTLHPATLEQLNDPLYDNQILPDDLKTRLENQEDLYVYYFSPTCEHCIATTPVLVPIAKDMNIDMKKHNLLEFTSSWDTYQITATPTLIHYKGGKEVARLEGGRDGELWKKWFEEQQQGS</sequence>
<dbReference type="Pfam" id="PF00085">
    <property type="entry name" value="Thioredoxin"/>
    <property type="match status" value="1"/>
</dbReference>
<dbReference type="RefSeq" id="WP_122907261.1">
    <property type="nucleotide sequence ID" value="NZ_CBCSBE010000016.1"/>
</dbReference>
<dbReference type="CDD" id="cd02947">
    <property type="entry name" value="TRX_family"/>
    <property type="match status" value="1"/>
</dbReference>
<dbReference type="EMBL" id="RHHR01000003">
    <property type="protein sequence ID" value="RNB76899.1"/>
    <property type="molecule type" value="Genomic_DNA"/>
</dbReference>
<feature type="domain" description="Thioredoxin" evidence="1">
    <location>
        <begin position="63"/>
        <end position="145"/>
    </location>
</feature>
<gene>
    <name evidence="2" type="ORF">EDM52_01525</name>
</gene>
<dbReference type="InterPro" id="IPR013766">
    <property type="entry name" value="Thioredoxin_domain"/>
</dbReference>
<evidence type="ECO:0000313" key="3">
    <source>
        <dbReference type="Proteomes" id="UP000282028"/>
    </source>
</evidence>
<protein>
    <submittedName>
        <fullName evidence="2">Thioredoxin</fullName>
    </submittedName>
</protein>
<accession>A0A3M8CMU2</accession>
<name>A0A3M8CMU2_9BACL</name>
<keyword evidence="3" id="KW-1185">Reference proteome</keyword>
<organism evidence="2 3">
    <name type="scientific">Brevibacillus invocatus</name>
    <dbReference type="NCBI Taxonomy" id="173959"/>
    <lineage>
        <taxon>Bacteria</taxon>
        <taxon>Bacillati</taxon>
        <taxon>Bacillota</taxon>
        <taxon>Bacilli</taxon>
        <taxon>Bacillales</taxon>
        <taxon>Paenibacillaceae</taxon>
        <taxon>Brevibacillus</taxon>
    </lineage>
</organism>
<dbReference type="OrthoDB" id="32134at2"/>
<dbReference type="AlphaFoldDB" id="A0A3M8CMU2"/>
<reference evidence="2 3" key="1">
    <citation type="submission" date="2018-10" db="EMBL/GenBank/DDBJ databases">
        <title>Phylogenomics of Brevibacillus.</title>
        <authorList>
            <person name="Dunlap C."/>
        </authorList>
    </citation>
    <scope>NUCLEOTIDE SEQUENCE [LARGE SCALE GENOMIC DNA]</scope>
    <source>
        <strain evidence="2 3">JCM 12215</strain>
    </source>
</reference>